<dbReference type="InterPro" id="IPR046348">
    <property type="entry name" value="SIS_dom_sf"/>
</dbReference>
<dbReference type="CDD" id="cd05014">
    <property type="entry name" value="SIS_Kpsf"/>
    <property type="match status" value="1"/>
</dbReference>
<feature type="domain" description="SIS" evidence="2">
    <location>
        <begin position="94"/>
        <end position="248"/>
    </location>
</feature>
<keyword evidence="4" id="KW-1185">Reference proteome</keyword>
<protein>
    <recommendedName>
        <fullName evidence="2">SIS domain-containing protein</fullName>
    </recommendedName>
</protein>
<accession>W7I2E7</accession>
<dbReference type="PANTHER" id="PTHR38418">
    <property type="entry name" value="SUGAR ISOMERASE, KPSF/GUTQ (AFU_ORTHOLOGUE AFUA_6G08860)"/>
    <property type="match status" value="1"/>
</dbReference>
<dbReference type="EMBL" id="KI966417">
    <property type="protein sequence ID" value="EWC46527.1"/>
    <property type="molecule type" value="Genomic_DNA"/>
</dbReference>
<proteinExistence type="predicted"/>
<dbReference type="PANTHER" id="PTHR38418:SF2">
    <property type="entry name" value="SUGAR ISOMERASE, KPSF_GUTQ (AFU_ORTHOLOGUE AFUA_6G08860)"/>
    <property type="match status" value="1"/>
</dbReference>
<dbReference type="GO" id="GO:0097367">
    <property type="term" value="F:carbohydrate derivative binding"/>
    <property type="evidence" value="ECO:0007669"/>
    <property type="project" value="InterPro"/>
</dbReference>
<dbReference type="Gene3D" id="3.40.50.10490">
    <property type="entry name" value="Glucose-6-phosphate isomerase like protein, domain 1"/>
    <property type="match status" value="1"/>
</dbReference>
<dbReference type="Proteomes" id="UP000024837">
    <property type="component" value="Unassembled WGS sequence"/>
</dbReference>
<dbReference type="HOGENOM" id="CLU_022884_0_0_1"/>
<feature type="compositionally biased region" description="Polar residues" evidence="1">
    <location>
        <begin position="20"/>
        <end position="30"/>
    </location>
</feature>
<evidence type="ECO:0000256" key="1">
    <source>
        <dbReference type="SAM" id="MobiDB-lite"/>
    </source>
</evidence>
<gene>
    <name evidence="3" type="ORF">DRE_04250</name>
</gene>
<dbReference type="SUPFAM" id="SSF53697">
    <property type="entry name" value="SIS domain"/>
    <property type="match status" value="1"/>
</dbReference>
<evidence type="ECO:0000259" key="2">
    <source>
        <dbReference type="PROSITE" id="PS51464"/>
    </source>
</evidence>
<feature type="region of interest" description="Disordered" evidence="1">
    <location>
        <begin position="20"/>
        <end position="44"/>
    </location>
</feature>
<reference evidence="3 4" key="1">
    <citation type="submission" date="2013-05" db="EMBL/GenBank/DDBJ databases">
        <title>Drechslerella stenobrocha genome reveals carnivorous origination and mechanical trapping mechanism of predatory fungi.</title>
        <authorList>
            <person name="Liu X."/>
            <person name="Zhang W."/>
            <person name="Liu K."/>
        </authorList>
    </citation>
    <scope>NUCLEOTIDE SEQUENCE [LARGE SCALE GENOMIC DNA]</scope>
    <source>
        <strain evidence="3 4">248</strain>
    </source>
</reference>
<dbReference type="AlphaFoldDB" id="W7I2E7"/>
<evidence type="ECO:0000313" key="3">
    <source>
        <dbReference type="EMBL" id="EWC46527.1"/>
    </source>
</evidence>
<organism evidence="3 4">
    <name type="scientific">Drechslerella stenobrocha 248</name>
    <dbReference type="NCBI Taxonomy" id="1043628"/>
    <lineage>
        <taxon>Eukaryota</taxon>
        <taxon>Fungi</taxon>
        <taxon>Dikarya</taxon>
        <taxon>Ascomycota</taxon>
        <taxon>Pezizomycotina</taxon>
        <taxon>Orbiliomycetes</taxon>
        <taxon>Orbiliales</taxon>
        <taxon>Orbiliaceae</taxon>
        <taxon>Drechslerella</taxon>
    </lineage>
</organism>
<dbReference type="PROSITE" id="PS51464">
    <property type="entry name" value="SIS"/>
    <property type="match status" value="1"/>
</dbReference>
<dbReference type="OrthoDB" id="1872003at2759"/>
<dbReference type="InterPro" id="IPR035474">
    <property type="entry name" value="SIS_Kpsf"/>
</dbReference>
<evidence type="ECO:0000313" key="4">
    <source>
        <dbReference type="Proteomes" id="UP000024837"/>
    </source>
</evidence>
<dbReference type="GO" id="GO:1901135">
    <property type="term" value="P:carbohydrate derivative metabolic process"/>
    <property type="evidence" value="ECO:0007669"/>
    <property type="project" value="InterPro"/>
</dbReference>
<sequence length="387" mass="40355">MSINIVPRLLESLPPLFNIGNQTPSPSHAQPCTMPLASPPSTPPLANGVSNSEAILDLAVHVLTVEATSLTHLARAYAVNASARTSFVAAVQAIVRSLSAKGKVIFIGVGKSGKVAQKTVATMNGLGLLSCFLHPTEALHGDMGVIRAQDTVVLVSNSGTTAELAKVLTHVPARTAVVVMTAHPAATANSSDVSCPLTKGRESAILLPTPVHEGEEVTFGVSVPTTSTTVAMALGDALALAVADTMHNMEGRRTKDVFHSFHPGGAIGRRTRGRTLADLAVDVRSMPVLADTSVKVGECLMQAFRAPGGWVRVGRDGHAVVPPRRLKVLEDSNALLLATDAAVPREAWVKLDGAMKLEEVGGLVKGGQVIWVQLPDGSGFVESDDIL</sequence>
<dbReference type="InterPro" id="IPR001347">
    <property type="entry name" value="SIS_dom"/>
</dbReference>
<dbReference type="Pfam" id="PF01380">
    <property type="entry name" value="SIS"/>
    <property type="match status" value="1"/>
</dbReference>
<name>W7I2E7_9PEZI</name>